<evidence type="ECO:0000256" key="15">
    <source>
        <dbReference type="PROSITE-ProRule" id="PRU01015"/>
    </source>
</evidence>
<evidence type="ECO:0000313" key="21">
    <source>
        <dbReference type="EMBL" id="KMM72749.1"/>
    </source>
</evidence>
<evidence type="ECO:0000256" key="11">
    <source>
        <dbReference type="ARBA" id="ARBA00022833"/>
    </source>
</evidence>
<feature type="coiled-coil region" evidence="16">
    <location>
        <begin position="150"/>
        <end position="177"/>
    </location>
</feature>
<evidence type="ECO:0000256" key="14">
    <source>
        <dbReference type="ARBA" id="ARBA00049303"/>
    </source>
</evidence>
<dbReference type="EMBL" id="DS268114">
    <property type="protein sequence ID" value="KMM72749.1"/>
    <property type="molecule type" value="Genomic_DNA"/>
</dbReference>
<keyword evidence="7 15" id="KW-0808">Transferase</keyword>
<feature type="region of interest" description="Disordered" evidence="17">
    <location>
        <begin position="188"/>
        <end position="207"/>
    </location>
</feature>
<dbReference type="InterPro" id="IPR036236">
    <property type="entry name" value="Znf_C2H2_sf"/>
</dbReference>
<feature type="domain" description="Protein arginine N-methyltransferase 3-like C2H2 zinc finger" evidence="19">
    <location>
        <begin position="81"/>
        <end position="125"/>
    </location>
</feature>
<keyword evidence="8 15" id="KW-0949">S-adenosyl-L-methionine</keyword>
<dbReference type="PROSITE" id="PS51678">
    <property type="entry name" value="SAM_MT_PRMT"/>
    <property type="match status" value="1"/>
</dbReference>
<reference evidence="22" key="2">
    <citation type="journal article" date="2009" name="Genome Res.">
        <title>Comparative genomic analyses of the human fungal pathogens Coccidioides and their relatives.</title>
        <authorList>
            <person name="Sharpton T.J."/>
            <person name="Stajich J.E."/>
            <person name="Rounsley S.D."/>
            <person name="Gardner M.J."/>
            <person name="Wortman J.R."/>
            <person name="Jordar V.S."/>
            <person name="Maiti R."/>
            <person name="Kodira C.D."/>
            <person name="Neafsey D.E."/>
            <person name="Zeng Q."/>
            <person name="Hung C.-Y."/>
            <person name="McMahan C."/>
            <person name="Muszewska A."/>
            <person name="Grynberg M."/>
            <person name="Mandel M.A."/>
            <person name="Kellner E.M."/>
            <person name="Barker B.M."/>
            <person name="Galgiani J.N."/>
            <person name="Orbach M.J."/>
            <person name="Kirkland T.N."/>
            <person name="Cole G.T."/>
            <person name="Henn M.R."/>
            <person name="Birren B.W."/>
            <person name="Taylor J.W."/>
        </authorList>
    </citation>
    <scope>NUCLEOTIDE SEQUENCE [LARGE SCALE GENOMIC DNA]</scope>
    <source>
        <strain evidence="22">RMSCC 3488</strain>
    </source>
</reference>
<evidence type="ECO:0000313" key="22">
    <source>
        <dbReference type="Proteomes" id="UP000054567"/>
    </source>
</evidence>
<dbReference type="Gene3D" id="2.70.160.11">
    <property type="entry name" value="Hnrnp arginine n-methyltransferase1"/>
    <property type="match status" value="1"/>
</dbReference>
<evidence type="ECO:0000256" key="9">
    <source>
        <dbReference type="ARBA" id="ARBA00022723"/>
    </source>
</evidence>
<evidence type="ECO:0000256" key="17">
    <source>
        <dbReference type="SAM" id="MobiDB-lite"/>
    </source>
</evidence>
<dbReference type="AlphaFoldDB" id="A0A0J6FUE8"/>
<dbReference type="GO" id="GO:0005829">
    <property type="term" value="C:cytosol"/>
    <property type="evidence" value="ECO:0007669"/>
    <property type="project" value="UniProtKB-SubCell"/>
</dbReference>
<dbReference type="VEuPathDB" id="FungiDB:CPAG_09041"/>
<evidence type="ECO:0000256" key="1">
    <source>
        <dbReference type="ARBA" id="ARBA00004123"/>
    </source>
</evidence>
<evidence type="ECO:0000256" key="7">
    <source>
        <dbReference type="ARBA" id="ARBA00022679"/>
    </source>
</evidence>
<dbReference type="CDD" id="cd02440">
    <property type="entry name" value="AdoMet_MTases"/>
    <property type="match status" value="1"/>
</dbReference>
<dbReference type="SUPFAM" id="SSF53335">
    <property type="entry name" value="S-adenosyl-L-methionine-dependent methyltransferases"/>
    <property type="match status" value="1"/>
</dbReference>
<evidence type="ECO:0000259" key="18">
    <source>
        <dbReference type="Pfam" id="PF13649"/>
    </source>
</evidence>
<evidence type="ECO:0000256" key="3">
    <source>
        <dbReference type="ARBA" id="ARBA00011925"/>
    </source>
</evidence>
<protein>
    <recommendedName>
        <fullName evidence="3">type I protein arginine methyltransferase</fullName>
        <ecNumber evidence="3">2.1.1.319</ecNumber>
    </recommendedName>
</protein>
<comment type="catalytic activity">
    <reaction evidence="14">
        <text>L-arginyl-[protein] + S-adenosyl-L-methionine = N(omega)-methyl-L-arginyl-[protein] + S-adenosyl-L-homocysteine + H(+)</text>
        <dbReference type="Rhea" id="RHEA:48100"/>
        <dbReference type="Rhea" id="RHEA-COMP:10532"/>
        <dbReference type="Rhea" id="RHEA-COMP:11990"/>
        <dbReference type="ChEBI" id="CHEBI:15378"/>
        <dbReference type="ChEBI" id="CHEBI:29965"/>
        <dbReference type="ChEBI" id="CHEBI:57856"/>
        <dbReference type="ChEBI" id="CHEBI:59789"/>
        <dbReference type="ChEBI" id="CHEBI:65280"/>
    </reaction>
    <physiologicalReaction direction="left-to-right" evidence="14">
        <dbReference type="Rhea" id="RHEA:48101"/>
    </physiologicalReaction>
</comment>
<reference evidence="22" key="3">
    <citation type="journal article" date="2010" name="Genome Res.">
        <title>Population genomic sequencing of Coccidioides fungi reveals recent hybridization and transposon control.</title>
        <authorList>
            <person name="Neafsey D.E."/>
            <person name="Barker B.M."/>
            <person name="Sharpton T.J."/>
            <person name="Stajich J.E."/>
            <person name="Park D.J."/>
            <person name="Whiston E."/>
            <person name="Hung C.-Y."/>
            <person name="McMahan C."/>
            <person name="White J."/>
            <person name="Sykes S."/>
            <person name="Heiman D."/>
            <person name="Young S."/>
            <person name="Zeng Q."/>
            <person name="Abouelleil A."/>
            <person name="Aftuck L."/>
            <person name="Bessette D."/>
            <person name="Brown A."/>
            <person name="FitzGerald M."/>
            <person name="Lui A."/>
            <person name="Macdonald J.P."/>
            <person name="Priest M."/>
            <person name="Orbach M.J."/>
            <person name="Galgiani J.N."/>
            <person name="Kirkland T.N."/>
            <person name="Cole G.T."/>
            <person name="Birren B.W."/>
            <person name="Henn M.R."/>
            <person name="Taylor J.W."/>
            <person name="Rounsley S.D."/>
        </authorList>
    </citation>
    <scope>NUCLEOTIDE SEQUENCE [LARGE SCALE GENOMIC DNA]</scope>
    <source>
        <strain evidence="22">RMSCC 3488</strain>
    </source>
</reference>
<keyword evidence="9" id="KW-0479">Metal-binding</keyword>
<dbReference type="InterPro" id="IPR025799">
    <property type="entry name" value="Arg_MeTrfase"/>
</dbReference>
<proteinExistence type="predicted"/>
<dbReference type="EC" id="2.1.1.319" evidence="3"/>
<dbReference type="Gene3D" id="3.40.50.150">
    <property type="entry name" value="Vaccinia Virus protein VP39"/>
    <property type="match status" value="1"/>
</dbReference>
<dbReference type="OrthoDB" id="7848332at2759"/>
<keyword evidence="12" id="KW-0539">Nucleus</keyword>
<dbReference type="GO" id="GO:0042054">
    <property type="term" value="F:histone methyltransferase activity"/>
    <property type="evidence" value="ECO:0007669"/>
    <property type="project" value="TreeGrafter"/>
</dbReference>
<evidence type="ECO:0000256" key="10">
    <source>
        <dbReference type="ARBA" id="ARBA00022771"/>
    </source>
</evidence>
<evidence type="ECO:0000259" key="20">
    <source>
        <dbReference type="Pfam" id="PF22528"/>
    </source>
</evidence>
<dbReference type="InterPro" id="IPR029063">
    <property type="entry name" value="SAM-dependent_MTases_sf"/>
</dbReference>
<feature type="domain" description="Methyltransferase" evidence="18">
    <location>
        <begin position="258"/>
        <end position="355"/>
    </location>
</feature>
<evidence type="ECO:0000256" key="16">
    <source>
        <dbReference type="SAM" id="Coils"/>
    </source>
</evidence>
<evidence type="ECO:0000256" key="12">
    <source>
        <dbReference type="ARBA" id="ARBA00023242"/>
    </source>
</evidence>
<gene>
    <name evidence="21" type="ORF">CPAG_09041</name>
</gene>
<evidence type="ECO:0000256" key="4">
    <source>
        <dbReference type="ARBA" id="ARBA00022490"/>
    </source>
</evidence>
<feature type="compositionally biased region" description="Basic and acidic residues" evidence="17">
    <location>
        <begin position="1"/>
        <end position="14"/>
    </location>
</feature>
<evidence type="ECO:0000256" key="6">
    <source>
        <dbReference type="ARBA" id="ARBA00022603"/>
    </source>
</evidence>
<dbReference type="InterPro" id="IPR041698">
    <property type="entry name" value="Methyltransf_25"/>
</dbReference>
<name>A0A0J6FUE8_COCPO</name>
<dbReference type="GO" id="GO:0035242">
    <property type="term" value="F:protein-arginine omega-N asymmetric methyltransferase activity"/>
    <property type="evidence" value="ECO:0007669"/>
    <property type="project" value="UniProtKB-EC"/>
</dbReference>
<keyword evidence="6 15" id="KW-0489">Methyltransferase</keyword>
<keyword evidence="5" id="KW-0597">Phosphoprotein</keyword>
<keyword evidence="4" id="KW-0963">Cytoplasm</keyword>
<organism evidence="21 22">
    <name type="scientific">Coccidioides posadasii RMSCC 3488</name>
    <dbReference type="NCBI Taxonomy" id="454284"/>
    <lineage>
        <taxon>Eukaryota</taxon>
        <taxon>Fungi</taxon>
        <taxon>Dikarya</taxon>
        <taxon>Ascomycota</taxon>
        <taxon>Pezizomycotina</taxon>
        <taxon>Eurotiomycetes</taxon>
        <taxon>Eurotiomycetidae</taxon>
        <taxon>Onygenales</taxon>
        <taxon>Onygenaceae</taxon>
        <taxon>Coccidioides</taxon>
    </lineage>
</organism>
<dbReference type="Pfam" id="PF22528">
    <property type="entry name" value="PRMT_C"/>
    <property type="match status" value="1"/>
</dbReference>
<comment type="catalytic activity">
    <reaction evidence="13">
        <text>L-arginyl-[protein] + 2 S-adenosyl-L-methionine = N(omega),N(omega)-dimethyl-L-arginyl-[protein] + 2 S-adenosyl-L-homocysteine + 2 H(+)</text>
        <dbReference type="Rhea" id="RHEA:48096"/>
        <dbReference type="Rhea" id="RHEA-COMP:10532"/>
        <dbReference type="Rhea" id="RHEA-COMP:11991"/>
        <dbReference type="ChEBI" id="CHEBI:15378"/>
        <dbReference type="ChEBI" id="CHEBI:29965"/>
        <dbReference type="ChEBI" id="CHEBI:57856"/>
        <dbReference type="ChEBI" id="CHEBI:59789"/>
        <dbReference type="ChEBI" id="CHEBI:61897"/>
        <dbReference type="EC" id="2.1.1.319"/>
    </reaction>
    <physiologicalReaction direction="left-to-right" evidence="13">
        <dbReference type="Rhea" id="RHEA:48097"/>
    </physiologicalReaction>
</comment>
<keyword evidence="16" id="KW-0175">Coiled coil</keyword>
<dbReference type="Pfam" id="PF21137">
    <property type="entry name" value="ANM3_C2H2_Zf"/>
    <property type="match status" value="1"/>
</dbReference>
<evidence type="ECO:0000256" key="8">
    <source>
        <dbReference type="ARBA" id="ARBA00022691"/>
    </source>
</evidence>
<dbReference type="GO" id="GO:0008270">
    <property type="term" value="F:zinc ion binding"/>
    <property type="evidence" value="ECO:0007669"/>
    <property type="project" value="UniProtKB-KW"/>
</dbReference>
<dbReference type="FunFam" id="3.40.50.150:FF:000034">
    <property type="entry name" value="Protein arginine N-methyltransferase 3"/>
    <property type="match status" value="1"/>
</dbReference>
<dbReference type="Proteomes" id="UP000054567">
    <property type="component" value="Unassembled WGS sequence"/>
</dbReference>
<dbReference type="GO" id="GO:0005634">
    <property type="term" value="C:nucleus"/>
    <property type="evidence" value="ECO:0007669"/>
    <property type="project" value="UniProtKB-SubCell"/>
</dbReference>
<evidence type="ECO:0000259" key="19">
    <source>
        <dbReference type="Pfam" id="PF21137"/>
    </source>
</evidence>
<comment type="subcellular location">
    <subcellularLocation>
        <location evidence="2">Cytoplasm</location>
        <location evidence="2">Cytosol</location>
    </subcellularLocation>
    <subcellularLocation>
        <location evidence="1">Nucleus</location>
    </subcellularLocation>
</comment>
<dbReference type="PANTHER" id="PTHR11006:SF116">
    <property type="entry name" value="PROTEIN METHYLTRANSFERASE"/>
    <property type="match status" value="1"/>
</dbReference>
<dbReference type="InterPro" id="IPR055135">
    <property type="entry name" value="PRMT_dom"/>
</dbReference>
<dbReference type="SUPFAM" id="SSF57667">
    <property type="entry name" value="beta-beta-alpha zinc fingers"/>
    <property type="match status" value="1"/>
</dbReference>
<keyword evidence="11" id="KW-0862">Zinc</keyword>
<feature type="compositionally biased region" description="Polar residues" evidence="17">
    <location>
        <begin position="188"/>
        <end position="204"/>
    </location>
</feature>
<dbReference type="InterPro" id="IPR049482">
    <property type="entry name" value="ANM3-like_C2H2_Zf"/>
</dbReference>
<dbReference type="Pfam" id="PF13649">
    <property type="entry name" value="Methyltransf_25"/>
    <property type="match status" value="1"/>
</dbReference>
<evidence type="ECO:0000256" key="2">
    <source>
        <dbReference type="ARBA" id="ARBA00004514"/>
    </source>
</evidence>
<evidence type="ECO:0000256" key="5">
    <source>
        <dbReference type="ARBA" id="ARBA00022553"/>
    </source>
</evidence>
<reference evidence="21 22" key="1">
    <citation type="submission" date="2007-06" db="EMBL/GenBank/DDBJ databases">
        <title>The Genome Sequence of Coccidioides posadasii RMSCC_3488.</title>
        <authorList>
            <consortium name="Coccidioides Genome Resources Consortium"/>
            <consortium name="The Broad Institute Genome Sequencing Platform"/>
            <person name="Henn M.R."/>
            <person name="Sykes S."/>
            <person name="Young S."/>
            <person name="Jaffe D."/>
            <person name="Berlin A."/>
            <person name="Alvarez P."/>
            <person name="Butler J."/>
            <person name="Gnerre S."/>
            <person name="Grabherr M."/>
            <person name="Mauceli E."/>
            <person name="Brockman W."/>
            <person name="Kodira C."/>
            <person name="Alvarado L."/>
            <person name="Zeng Q."/>
            <person name="Crawford M."/>
            <person name="Antoine C."/>
            <person name="Devon K."/>
            <person name="Galgiani J."/>
            <person name="Orsborn K."/>
            <person name="Lewis M.L."/>
            <person name="Nusbaum C."/>
            <person name="Galagan J."/>
            <person name="Birren B."/>
        </authorList>
    </citation>
    <scope>NUCLEOTIDE SEQUENCE [LARGE SCALE GENOMIC DNA]</scope>
    <source>
        <strain evidence="21 22">RMSCC 3488</strain>
    </source>
</reference>
<sequence length="555" mass="62780">MTDSELPARPREAVDDVEDSSSESSPSECLDLTKDDGWEDVEPDEEVNPVVDLFSDKVFPDTRSMLQHCKENFNFDLVKVQKELGLDFLGSIKLVNYIRSEVQSGNTKPDVSSNAPFEDDKYLKPVLEDDALLYTLEDISDGDEDLGQQAANPTSRIRDLEEELSRLREEFVEYKNMVQRSLSKQLGSEVENGSQIPPNQSQNEHVTETRRYKDAEAGYFTSYAYNTIHESMLKDTVRTDSYRDFIYDNKSIFKDKVVLDVGCGSGILSMFCAKAGAKMVIAVDNSDIIDKARQIVYENGFGDVIKCIRGKIEEVVLPVKQVDVIVSEWMGYCLLFEAMLDSVLFARDRYLAHGGLMVPSHATLRIAPIADSDFIDEHISFWNSVYGFKMSGMLENVYDEVLIQTISPSAMVADSALFLSLPLHTITVEELTFVKEFKVAITKDADTLDGWLVWFDMFFMPSCESKLADNATPGEMKKSGYVAFTTGPDGKETHWQQGVFLINRGKHQERPLKKGQVIKGKIGYKKKEEQSRLLDIDIEWAVDEEPPVHQEWALQ</sequence>
<feature type="domain" description="Protein arginine N-methyltransferase" evidence="20">
    <location>
        <begin position="361"/>
        <end position="544"/>
    </location>
</feature>
<dbReference type="FunFam" id="2.70.160.11:FF:000016">
    <property type="entry name" value="Protein arginine methyltransferase RmtB"/>
    <property type="match status" value="1"/>
</dbReference>
<dbReference type="PANTHER" id="PTHR11006">
    <property type="entry name" value="PROTEIN ARGININE N-METHYLTRANSFERASE"/>
    <property type="match status" value="1"/>
</dbReference>
<keyword evidence="10" id="KW-0863">Zinc-finger</keyword>
<feature type="region of interest" description="Disordered" evidence="17">
    <location>
        <begin position="1"/>
        <end position="43"/>
    </location>
</feature>
<evidence type="ECO:0000256" key="13">
    <source>
        <dbReference type="ARBA" id="ARBA00047384"/>
    </source>
</evidence>
<dbReference type="GO" id="GO:0032259">
    <property type="term" value="P:methylation"/>
    <property type="evidence" value="ECO:0007669"/>
    <property type="project" value="UniProtKB-KW"/>
</dbReference>
<accession>A0A0J6FUE8</accession>